<comment type="caution">
    <text evidence="3">The sequence shown here is derived from an EMBL/GenBank/DDBJ whole genome shotgun (WGS) entry which is preliminary data.</text>
</comment>
<dbReference type="Proteomes" id="UP000442535">
    <property type="component" value="Unassembled WGS sequence"/>
</dbReference>
<keyword evidence="4" id="KW-1185">Reference proteome</keyword>
<reference evidence="3 4" key="1">
    <citation type="submission" date="2019-08" db="EMBL/GenBank/DDBJ databases">
        <title>In-depth cultivation of the pig gut microbiome towards novel bacterial diversity and tailored functional studies.</title>
        <authorList>
            <person name="Wylensek D."/>
            <person name="Hitch T.C.A."/>
            <person name="Clavel T."/>
        </authorList>
    </citation>
    <scope>NUCLEOTIDE SEQUENCE [LARGE SCALE GENOMIC DNA]</scope>
    <source>
        <strain evidence="3 4">RF-GAM-744-WT-7</strain>
    </source>
</reference>
<dbReference type="Pfam" id="PF19843">
    <property type="entry name" value="DUF6318"/>
    <property type="match status" value="1"/>
</dbReference>
<dbReference type="InterPro" id="IPR046281">
    <property type="entry name" value="DUF6318"/>
</dbReference>
<evidence type="ECO:0000256" key="1">
    <source>
        <dbReference type="SAM" id="MobiDB-lite"/>
    </source>
</evidence>
<dbReference type="AlphaFoldDB" id="A0A7K0K442"/>
<feature type="domain" description="DUF6318" evidence="2">
    <location>
        <begin position="92"/>
        <end position="214"/>
    </location>
</feature>
<evidence type="ECO:0000313" key="4">
    <source>
        <dbReference type="Proteomes" id="UP000442535"/>
    </source>
</evidence>
<evidence type="ECO:0000259" key="2">
    <source>
        <dbReference type="Pfam" id="PF19843"/>
    </source>
</evidence>
<protein>
    <recommendedName>
        <fullName evidence="2">DUF6318 domain-containing protein</fullName>
    </recommendedName>
</protein>
<proteinExistence type="predicted"/>
<accession>A0A7K0K442</accession>
<gene>
    <name evidence="3" type="ORF">FYJ63_08450</name>
</gene>
<feature type="region of interest" description="Disordered" evidence="1">
    <location>
        <begin position="52"/>
        <end position="84"/>
    </location>
</feature>
<dbReference type="EMBL" id="VUMY01000015">
    <property type="protein sequence ID" value="MST50257.1"/>
    <property type="molecule type" value="Genomic_DNA"/>
</dbReference>
<sequence length="243" mass="26334">MEVPVQGLGRVIRAVAVAAITATVLTACGPGGNTGSDTMTAREMMTVDVTLRQPAGPDSGEYPAPEDSAPIATPLETPSDSTTSGVATIAPEKAMRVPPFDEPKRFKEFSRQGAANVVAYYTYAAYYGLVAGKTDYMRKVFSPECSKCNEMASWVEKFVGENQRVETGVPRTTIIDVYSEKSSGKFFFWVVAENLEPPIIGYDAQSSMTGYDPASTSKSLYRVEFIEGKNVITGIFKVPARYE</sequence>
<organism evidence="3 4">
    <name type="scientific">Mobiluncus porci</name>
    <dbReference type="NCBI Taxonomy" id="2652278"/>
    <lineage>
        <taxon>Bacteria</taxon>
        <taxon>Bacillati</taxon>
        <taxon>Actinomycetota</taxon>
        <taxon>Actinomycetes</taxon>
        <taxon>Actinomycetales</taxon>
        <taxon>Actinomycetaceae</taxon>
        <taxon>Mobiluncus</taxon>
    </lineage>
</organism>
<name>A0A7K0K442_9ACTO</name>
<evidence type="ECO:0000313" key="3">
    <source>
        <dbReference type="EMBL" id="MST50257.1"/>
    </source>
</evidence>